<reference evidence="8" key="1">
    <citation type="journal article" date="2015" name="Proc. Natl. Acad. Sci. U.S.A.">
        <title>Genome sequence of the Asian Tiger mosquito, Aedes albopictus, reveals insights into its biology, genetics, and evolution.</title>
        <authorList>
            <person name="Chen X.G."/>
            <person name="Jiang X."/>
            <person name="Gu J."/>
            <person name="Xu M."/>
            <person name="Wu Y."/>
            <person name="Deng Y."/>
            <person name="Zhang C."/>
            <person name="Bonizzoni M."/>
            <person name="Dermauw W."/>
            <person name="Vontas J."/>
            <person name="Armbruster P."/>
            <person name="Huang X."/>
            <person name="Yang Y."/>
            <person name="Zhang H."/>
            <person name="He W."/>
            <person name="Peng H."/>
            <person name="Liu Y."/>
            <person name="Wu K."/>
            <person name="Chen J."/>
            <person name="Lirakis M."/>
            <person name="Topalis P."/>
            <person name="Van Leeuwen T."/>
            <person name="Hall A.B."/>
            <person name="Jiang X."/>
            <person name="Thorpe C."/>
            <person name="Mueller R.L."/>
            <person name="Sun C."/>
            <person name="Waterhouse R.M."/>
            <person name="Yan G."/>
            <person name="Tu Z.J."/>
            <person name="Fang X."/>
            <person name="James A.A."/>
        </authorList>
    </citation>
    <scope>NUCLEOTIDE SEQUENCE [LARGE SCALE GENOMIC DNA]</scope>
    <source>
        <strain evidence="8">Foshan</strain>
    </source>
</reference>
<accession>A0ABM1ZQF6</accession>
<name>A0ABM1ZQF6_AEDAL</name>
<dbReference type="GeneID" id="109425784"/>
<dbReference type="InterPro" id="IPR001559">
    <property type="entry name" value="Phosphotriesterase"/>
</dbReference>
<dbReference type="PANTHER" id="PTHR10819">
    <property type="entry name" value="PHOSPHOTRIESTERASE-RELATED"/>
    <property type="match status" value="1"/>
</dbReference>
<evidence type="ECO:0000313" key="8">
    <source>
        <dbReference type="Proteomes" id="UP000069940"/>
    </source>
</evidence>
<keyword evidence="8" id="KW-1185">Reference proteome</keyword>
<proteinExistence type="inferred from homology"/>
<comment type="similarity">
    <text evidence="6">Belongs to the metallo-dependent hydrolases superfamily. Phosphotriesterase family.</text>
</comment>
<comment type="caution">
    <text evidence="6">Lacks conserved residue(s) required for the propagation of feature annotation.</text>
</comment>
<dbReference type="RefSeq" id="XP_029720451.1">
    <property type="nucleotide sequence ID" value="XM_029864591.2"/>
</dbReference>
<dbReference type="Proteomes" id="UP000069940">
    <property type="component" value="Unassembled WGS sequence"/>
</dbReference>
<dbReference type="PANTHER" id="PTHR10819:SF3">
    <property type="entry name" value="PHOSPHOTRIESTERASE-RELATED PROTEIN"/>
    <property type="match status" value="1"/>
</dbReference>
<evidence type="ECO:0000256" key="5">
    <source>
        <dbReference type="ARBA" id="ARBA00029607"/>
    </source>
</evidence>
<keyword evidence="4" id="KW-0378">Hydrolase</keyword>
<sequence>MAKVMTVRGPVDPETLGFTLTHEHLSLDFHHFYVAPPPGLELYVNKKITLQNVGYVRQYPYSSAYNVNFEDDETHDAVLKDVMQYKACGGGAIVENTSHGINRNLKLLYNVSEACNVHIVAGTGHYVQAVQPDSVTHMTIEEMGDLYTKEILFGTQVDTNAHELVMVKCGMIGEVGSSWPITSFEKKAIQATAETQSVLNCPVTFHPGRDKDAPAEIMRLYLEAGGRADKCVMSHLDRTILDHGDLLEFAKLGTYCQFDLFGTECSYYQLNNTGYMPSDEQRIQSVEMMIREGYEERVLMSHDIHTKHRLTHFGGHGYSHILNNILMRLSLRGIDIKTVDNITIKNPAKWLEMKV</sequence>
<reference evidence="7" key="2">
    <citation type="submission" date="2025-05" db="UniProtKB">
        <authorList>
            <consortium name="EnsemblMetazoa"/>
        </authorList>
    </citation>
    <scope>IDENTIFICATION</scope>
    <source>
        <strain evidence="7">Foshan</strain>
    </source>
</reference>
<dbReference type="SUPFAM" id="SSF51556">
    <property type="entry name" value="Metallo-dependent hydrolases"/>
    <property type="match status" value="1"/>
</dbReference>
<dbReference type="Gene3D" id="3.20.20.140">
    <property type="entry name" value="Metal-dependent hydrolases"/>
    <property type="match status" value="1"/>
</dbReference>
<evidence type="ECO:0000313" key="7">
    <source>
        <dbReference type="EnsemblMetazoa" id="AALFPA23_020680.P30536"/>
    </source>
</evidence>
<comment type="cofactor">
    <cofactor evidence="1">
        <name>a divalent metal cation</name>
        <dbReference type="ChEBI" id="CHEBI:60240"/>
    </cofactor>
</comment>
<evidence type="ECO:0000256" key="2">
    <source>
        <dbReference type="ARBA" id="ARBA00020475"/>
    </source>
</evidence>
<protein>
    <recommendedName>
        <fullName evidence="2">Phosphotriesterase-related protein</fullName>
    </recommendedName>
    <alternativeName>
        <fullName evidence="5">Parathion hydrolase-related protein</fullName>
    </alternativeName>
</protein>
<evidence type="ECO:0000256" key="3">
    <source>
        <dbReference type="ARBA" id="ARBA00022723"/>
    </source>
</evidence>
<dbReference type="Pfam" id="PF02126">
    <property type="entry name" value="PTE"/>
    <property type="match status" value="1"/>
</dbReference>
<dbReference type="PROSITE" id="PS51347">
    <property type="entry name" value="PHOSPHOTRIESTERASE_2"/>
    <property type="match status" value="1"/>
</dbReference>
<dbReference type="EnsemblMetazoa" id="AALFPA23_020680.R30536">
    <property type="protein sequence ID" value="AALFPA23_020680.P30536"/>
    <property type="gene ID" value="AALFPA23_020680"/>
</dbReference>
<dbReference type="InterPro" id="IPR032466">
    <property type="entry name" value="Metal_Hydrolase"/>
</dbReference>
<evidence type="ECO:0000256" key="6">
    <source>
        <dbReference type="PROSITE-ProRule" id="PRU00679"/>
    </source>
</evidence>
<dbReference type="InterPro" id="IPR017947">
    <property type="entry name" value="AryldialkylPase_Zn-BS"/>
</dbReference>
<evidence type="ECO:0000256" key="1">
    <source>
        <dbReference type="ARBA" id="ARBA00001968"/>
    </source>
</evidence>
<dbReference type="PROSITE" id="PS01322">
    <property type="entry name" value="PHOSPHOTRIESTERASE_1"/>
    <property type="match status" value="1"/>
</dbReference>
<keyword evidence="3" id="KW-0479">Metal-binding</keyword>
<evidence type="ECO:0000256" key="4">
    <source>
        <dbReference type="ARBA" id="ARBA00022801"/>
    </source>
</evidence>
<organism evidence="7 8">
    <name type="scientific">Aedes albopictus</name>
    <name type="common">Asian tiger mosquito</name>
    <name type="synonym">Stegomyia albopicta</name>
    <dbReference type="NCBI Taxonomy" id="7160"/>
    <lineage>
        <taxon>Eukaryota</taxon>
        <taxon>Metazoa</taxon>
        <taxon>Ecdysozoa</taxon>
        <taxon>Arthropoda</taxon>
        <taxon>Hexapoda</taxon>
        <taxon>Insecta</taxon>
        <taxon>Pterygota</taxon>
        <taxon>Neoptera</taxon>
        <taxon>Endopterygota</taxon>
        <taxon>Diptera</taxon>
        <taxon>Nematocera</taxon>
        <taxon>Culicoidea</taxon>
        <taxon>Culicidae</taxon>
        <taxon>Culicinae</taxon>
        <taxon>Aedini</taxon>
        <taxon>Aedes</taxon>
        <taxon>Stegomyia</taxon>
    </lineage>
</organism>
<dbReference type="EnsemblMetazoa" id="AALFPA23_020680.R30537">
    <property type="protein sequence ID" value="AALFPA23_020680.P30537"/>
    <property type="gene ID" value="AALFPA23_020680"/>
</dbReference>
<dbReference type="RefSeq" id="XP_029720450.1">
    <property type="nucleotide sequence ID" value="XM_029864590.2"/>
</dbReference>